<evidence type="ECO:0000313" key="2">
    <source>
        <dbReference type="Proteomes" id="UP001280581"/>
    </source>
</evidence>
<dbReference type="Proteomes" id="UP001280581">
    <property type="component" value="Unassembled WGS sequence"/>
</dbReference>
<evidence type="ECO:0008006" key="3">
    <source>
        <dbReference type="Google" id="ProtNLM"/>
    </source>
</evidence>
<accession>A0AAN6RMM1</accession>
<dbReference type="PANTHER" id="PTHR46082">
    <property type="entry name" value="ATP/GTP-BINDING PROTEIN-RELATED"/>
    <property type="match status" value="1"/>
</dbReference>
<dbReference type="EMBL" id="WVTA01000002">
    <property type="protein sequence ID" value="KAK3216159.1"/>
    <property type="molecule type" value="Genomic_DNA"/>
</dbReference>
<dbReference type="PANTHER" id="PTHR46082:SF11">
    <property type="entry name" value="AAA+ ATPASE DOMAIN-CONTAINING PROTEIN-RELATED"/>
    <property type="match status" value="1"/>
</dbReference>
<keyword evidence="2" id="KW-1185">Reference proteome</keyword>
<name>A0AAN6RMM1_9PLEO</name>
<comment type="caution">
    <text evidence="1">The sequence shown here is derived from an EMBL/GenBank/DDBJ whole genome shotgun (WGS) entry which is preliminary data.</text>
</comment>
<organism evidence="1 2">
    <name type="scientific">Pseudopithomyces chartarum</name>
    <dbReference type="NCBI Taxonomy" id="1892770"/>
    <lineage>
        <taxon>Eukaryota</taxon>
        <taxon>Fungi</taxon>
        <taxon>Dikarya</taxon>
        <taxon>Ascomycota</taxon>
        <taxon>Pezizomycotina</taxon>
        <taxon>Dothideomycetes</taxon>
        <taxon>Pleosporomycetidae</taxon>
        <taxon>Pleosporales</taxon>
        <taxon>Massarineae</taxon>
        <taxon>Didymosphaeriaceae</taxon>
        <taxon>Pseudopithomyces</taxon>
    </lineage>
</organism>
<sequence>MLRRKLRQEDYHVAWISPVSNLEMLPSRLMLDEEHDAPDYDTSYDENVYVYGTMAGHNVVIATCPPGLTGNVNAGHVTGAMFKTFSSIRMAVLVGIGGGVPQAIHSEDPTQNLHLGDVVVGWPADGGDACVAYDAGRWHTDGLFEIRGTINRPDRVLLNGLGKLALDHDMDMSSFHEHRDRLINSKHKRKFAFPGLDKDQLYQASYKHTGVYGNRCAHCDPSKVVDRPKRTEEDVQRLTFHQGRIASGNAVVQDGEYRDEIGRRCNGALCIEMEAAGVDASRAALVIRGISDYSDSHKGDAWRSYAAGNAAIFARELLSKIPPATVRKMDLQG</sequence>
<dbReference type="Gene3D" id="3.40.50.1580">
    <property type="entry name" value="Nucleoside phosphorylase domain"/>
    <property type="match status" value="1"/>
</dbReference>
<proteinExistence type="predicted"/>
<reference evidence="1 2" key="1">
    <citation type="submission" date="2021-02" db="EMBL/GenBank/DDBJ databases">
        <title>Genome assembly of Pseudopithomyces chartarum.</title>
        <authorList>
            <person name="Jauregui R."/>
            <person name="Singh J."/>
            <person name="Voisey C."/>
        </authorList>
    </citation>
    <scope>NUCLEOTIDE SEQUENCE [LARGE SCALE GENOMIC DNA]</scope>
    <source>
        <strain evidence="1 2">AGR01</strain>
    </source>
</reference>
<dbReference type="GO" id="GO:0003824">
    <property type="term" value="F:catalytic activity"/>
    <property type="evidence" value="ECO:0007669"/>
    <property type="project" value="InterPro"/>
</dbReference>
<protein>
    <recommendedName>
        <fullName evidence="3">Nucleoside phosphorylase domain-containing protein</fullName>
    </recommendedName>
</protein>
<dbReference type="InterPro" id="IPR053137">
    <property type="entry name" value="NLR-like"/>
</dbReference>
<dbReference type="AlphaFoldDB" id="A0AAN6RMM1"/>
<gene>
    <name evidence="1" type="ORF">GRF29_8g2374682</name>
</gene>
<dbReference type="GO" id="GO:0009116">
    <property type="term" value="P:nucleoside metabolic process"/>
    <property type="evidence" value="ECO:0007669"/>
    <property type="project" value="InterPro"/>
</dbReference>
<dbReference type="SUPFAM" id="SSF53167">
    <property type="entry name" value="Purine and uridine phosphorylases"/>
    <property type="match status" value="1"/>
</dbReference>
<dbReference type="InterPro" id="IPR035994">
    <property type="entry name" value="Nucleoside_phosphorylase_sf"/>
</dbReference>
<evidence type="ECO:0000313" key="1">
    <source>
        <dbReference type="EMBL" id="KAK3216159.1"/>
    </source>
</evidence>